<evidence type="ECO:0000256" key="2">
    <source>
        <dbReference type="ARBA" id="ARBA00022679"/>
    </source>
</evidence>
<dbReference type="EMBL" id="AP019299">
    <property type="protein sequence ID" value="BBG99295.1"/>
    <property type="molecule type" value="Genomic_DNA"/>
</dbReference>
<proteinExistence type="inferred from homology"/>
<dbReference type="GO" id="GO:0080044">
    <property type="term" value="F:quercetin 7-O-glucosyltransferase activity"/>
    <property type="evidence" value="ECO:0007669"/>
    <property type="project" value="TreeGrafter"/>
</dbReference>
<evidence type="ECO:0000313" key="4">
    <source>
        <dbReference type="EMBL" id="BBN70127.1"/>
    </source>
</evidence>
<dbReference type="EMBL" id="AP021775">
    <property type="protein sequence ID" value="BBN70127.1"/>
    <property type="molecule type" value="Genomic_DNA"/>
</dbReference>
<keyword evidence="2 3" id="KW-0808">Transferase</keyword>
<organism evidence="3">
    <name type="scientific">Prunus dulcis</name>
    <name type="common">Almond</name>
    <name type="synonym">Amygdalus dulcis</name>
    <dbReference type="NCBI Taxonomy" id="3755"/>
    <lineage>
        <taxon>Eukaryota</taxon>
        <taxon>Viridiplantae</taxon>
        <taxon>Streptophyta</taxon>
        <taxon>Embryophyta</taxon>
        <taxon>Tracheophyta</taxon>
        <taxon>Spermatophyta</taxon>
        <taxon>Magnoliopsida</taxon>
        <taxon>eudicotyledons</taxon>
        <taxon>Gunneridae</taxon>
        <taxon>Pentapetalae</taxon>
        <taxon>rosids</taxon>
        <taxon>fabids</taxon>
        <taxon>Rosales</taxon>
        <taxon>Rosaceae</taxon>
        <taxon>Amygdaloideae</taxon>
        <taxon>Amygdaleae</taxon>
        <taxon>Prunus</taxon>
    </lineage>
</organism>
<reference evidence="3" key="1">
    <citation type="journal article" date="2019" name="Science">
        <title>Mutation of a bHLH transcription factor allowed almond domestication.</title>
        <authorList>
            <person name="Sanchez-Perez R."/>
            <person name="Pavan S."/>
            <person name="Mazzeo R."/>
            <person name="Moldovan C."/>
            <person name="Aiese Cigliano R."/>
            <person name="Del Cueto J."/>
            <person name="Ricciardi F."/>
            <person name="Lotti C."/>
            <person name="Ricciardi L."/>
            <person name="Dicenta F."/>
            <person name="Lopez-Marques R.L."/>
            <person name="Lindberg Moller B."/>
        </authorList>
    </citation>
    <scope>NUCLEOTIDE SEQUENCE</scope>
</reference>
<name>A0A4Y1R584_PRUDU</name>
<dbReference type="Pfam" id="PF00201">
    <property type="entry name" value="UDPGT"/>
    <property type="match status" value="1"/>
</dbReference>
<dbReference type="AlphaFoldDB" id="A0A4Y1R584"/>
<dbReference type="SUPFAM" id="SSF53756">
    <property type="entry name" value="UDP-Glycosyltransferase/glycogen phosphorylase"/>
    <property type="match status" value="1"/>
</dbReference>
<dbReference type="Gene3D" id="3.40.50.2000">
    <property type="entry name" value="Glycogen Phosphorylase B"/>
    <property type="match status" value="1"/>
</dbReference>
<evidence type="ECO:0000256" key="1">
    <source>
        <dbReference type="ARBA" id="ARBA00009995"/>
    </source>
</evidence>
<protein>
    <submittedName>
        <fullName evidence="3">UDP-glucosyl transferase 85A3</fullName>
    </submittedName>
</protein>
<comment type="similarity">
    <text evidence="1">Belongs to the UDP-glycosyltransferase family.</text>
</comment>
<dbReference type="GO" id="GO:0080043">
    <property type="term" value="F:quercetin 3-O-glucosyltransferase activity"/>
    <property type="evidence" value="ECO:0007669"/>
    <property type="project" value="TreeGrafter"/>
</dbReference>
<accession>A0A4Y1R584</accession>
<dbReference type="InterPro" id="IPR002213">
    <property type="entry name" value="UDP_glucos_trans"/>
</dbReference>
<gene>
    <name evidence="3" type="ORF">Prudu_008931</name>
    <name evidence="4" type="ORF">Prudu_1438S000200</name>
</gene>
<dbReference type="PANTHER" id="PTHR11926:SF1516">
    <property type="entry name" value="GLYCOSYLTRANSFERASE"/>
    <property type="match status" value="1"/>
</dbReference>
<dbReference type="PANTHER" id="PTHR11926">
    <property type="entry name" value="GLUCOSYL/GLUCURONOSYL TRANSFERASES"/>
    <property type="match status" value="1"/>
</dbReference>
<sequence>MKGIHLRELLTVFRITNPDNIFFKLTVETMDRVDKASAVLLTFDALEQEILDALSSMLIPPIYTIGPIELLLVNQIPENPLKPDFIVGESAIFAPEFVAETKGRGVIVNWCLREQVHNHPSVGGGFLTHSGWNSTIESLSAGVPMIRSAYDMR</sequence>
<evidence type="ECO:0000313" key="3">
    <source>
        <dbReference type="EMBL" id="BBG99295.1"/>
    </source>
</evidence>